<sequence length="231" mass="26568">MSLTIFVKGSNDPFKVHREMGDCPSSQRILMILRLKGLQFQQEYVDLNKKDPRKWEEFVKRSQGRLKIPVLIHGDFEPMEDADTIAAYLEDTFSEPNLSSNATDAGRDLYSKFALFMRNGKPENDAKLRSALSKELGRLNDFLKQRPGAYLDGDHLRLPDCNLLPKLMHVKEAGELKGFVIPQEYDAVLTYLKEATKQRAFRDTFTEAVKNDIKEGWKKKLGNSVATNWRR</sequence>
<reference evidence="7" key="2">
    <citation type="journal article" date="2023" name="Science">
        <title>Genomic signatures of disease resistance in endangered staghorn corals.</title>
        <authorList>
            <person name="Vollmer S.V."/>
            <person name="Selwyn J.D."/>
            <person name="Despard B.A."/>
            <person name="Roesel C.L."/>
        </authorList>
    </citation>
    <scope>NUCLEOTIDE SEQUENCE</scope>
    <source>
        <strain evidence="7">K2</strain>
    </source>
</reference>
<dbReference type="Gene3D" id="1.20.1050.10">
    <property type="match status" value="1"/>
</dbReference>
<dbReference type="SUPFAM" id="SSF47616">
    <property type="entry name" value="GST C-terminal domain-like"/>
    <property type="match status" value="1"/>
</dbReference>
<dbReference type="Pfam" id="PF22441">
    <property type="entry name" value="CLIC-like_N"/>
    <property type="match status" value="1"/>
</dbReference>
<dbReference type="GO" id="GO:0016020">
    <property type="term" value="C:membrane"/>
    <property type="evidence" value="ECO:0007669"/>
    <property type="project" value="UniProtKB-SubCell"/>
</dbReference>
<protein>
    <submittedName>
        <fullName evidence="7">Chloride intracellular channel protein 3</fullName>
    </submittedName>
</protein>
<evidence type="ECO:0000256" key="4">
    <source>
        <dbReference type="ARBA" id="ARBA00022989"/>
    </source>
</evidence>
<feature type="domain" description="GST N-terminal" evidence="6">
    <location>
        <begin position="13"/>
        <end position="97"/>
    </location>
</feature>
<evidence type="ECO:0000256" key="1">
    <source>
        <dbReference type="ARBA" id="ARBA00004167"/>
    </source>
</evidence>
<evidence type="ECO:0000313" key="7">
    <source>
        <dbReference type="EMBL" id="KAK2564780.1"/>
    </source>
</evidence>
<proteinExistence type="inferred from homology"/>
<dbReference type="CDD" id="cd00570">
    <property type="entry name" value="GST_N_family"/>
    <property type="match status" value="1"/>
</dbReference>
<dbReference type="PANTHER" id="PTHR43920:SF5">
    <property type="entry name" value="CHLORIDE INTRACELLULAR CHANNEL CLIC"/>
    <property type="match status" value="1"/>
</dbReference>
<dbReference type="PROSITE" id="PS50404">
    <property type="entry name" value="GST_NTER"/>
    <property type="match status" value="1"/>
</dbReference>
<dbReference type="GO" id="GO:0005737">
    <property type="term" value="C:cytoplasm"/>
    <property type="evidence" value="ECO:0007669"/>
    <property type="project" value="TreeGrafter"/>
</dbReference>
<comment type="caution">
    <text evidence="7">The sequence shown here is derived from an EMBL/GenBank/DDBJ whole genome shotgun (WGS) entry which is preliminary data.</text>
</comment>
<evidence type="ECO:0000259" key="6">
    <source>
        <dbReference type="PROSITE" id="PS50404"/>
    </source>
</evidence>
<dbReference type="InterPro" id="IPR004045">
    <property type="entry name" value="Glutathione_S-Trfase_N"/>
</dbReference>
<name>A0AAD9QP78_ACRCE</name>
<dbReference type="Gene3D" id="3.40.30.10">
    <property type="entry name" value="Glutaredoxin"/>
    <property type="match status" value="1"/>
</dbReference>
<dbReference type="EMBL" id="JARQWQ010000021">
    <property type="protein sequence ID" value="KAK2564780.1"/>
    <property type="molecule type" value="Genomic_DNA"/>
</dbReference>
<keyword evidence="3" id="KW-0812">Transmembrane</keyword>
<comment type="similarity">
    <text evidence="2">Belongs to the chloride channel CLIC family.</text>
</comment>
<dbReference type="AlphaFoldDB" id="A0AAD9QP78"/>
<dbReference type="GO" id="GO:0005254">
    <property type="term" value="F:chloride channel activity"/>
    <property type="evidence" value="ECO:0007669"/>
    <property type="project" value="TreeGrafter"/>
</dbReference>
<dbReference type="SUPFAM" id="SSF52833">
    <property type="entry name" value="Thioredoxin-like"/>
    <property type="match status" value="1"/>
</dbReference>
<dbReference type="InterPro" id="IPR036249">
    <property type="entry name" value="Thioredoxin-like_sf"/>
</dbReference>
<evidence type="ECO:0000313" key="8">
    <source>
        <dbReference type="Proteomes" id="UP001249851"/>
    </source>
</evidence>
<keyword evidence="5" id="KW-0472">Membrane</keyword>
<dbReference type="Proteomes" id="UP001249851">
    <property type="component" value="Unassembled WGS sequence"/>
</dbReference>
<evidence type="ECO:0000256" key="2">
    <source>
        <dbReference type="ARBA" id="ARBA00007655"/>
    </source>
</evidence>
<dbReference type="PANTHER" id="PTHR43920">
    <property type="entry name" value="CHLORIDE INTRACELLULAR CHANNEL, ISOFORM A"/>
    <property type="match status" value="1"/>
</dbReference>
<comment type="subcellular location">
    <subcellularLocation>
        <location evidence="1">Membrane</location>
        <topology evidence="1">Single-pass membrane protein</topology>
    </subcellularLocation>
</comment>
<dbReference type="InterPro" id="IPR036282">
    <property type="entry name" value="Glutathione-S-Trfase_C_sf"/>
</dbReference>
<keyword evidence="4" id="KW-1133">Transmembrane helix</keyword>
<organism evidence="7 8">
    <name type="scientific">Acropora cervicornis</name>
    <name type="common">Staghorn coral</name>
    <dbReference type="NCBI Taxonomy" id="6130"/>
    <lineage>
        <taxon>Eukaryota</taxon>
        <taxon>Metazoa</taxon>
        <taxon>Cnidaria</taxon>
        <taxon>Anthozoa</taxon>
        <taxon>Hexacorallia</taxon>
        <taxon>Scleractinia</taxon>
        <taxon>Astrocoeniina</taxon>
        <taxon>Acroporidae</taxon>
        <taxon>Acropora</taxon>
    </lineage>
</organism>
<dbReference type="InterPro" id="IPR053823">
    <property type="entry name" value="CLIC_N"/>
</dbReference>
<accession>A0AAD9QP78</accession>
<keyword evidence="8" id="KW-1185">Reference proteome</keyword>
<evidence type="ECO:0000256" key="3">
    <source>
        <dbReference type="ARBA" id="ARBA00022692"/>
    </source>
</evidence>
<evidence type="ECO:0000256" key="5">
    <source>
        <dbReference type="ARBA" id="ARBA00023136"/>
    </source>
</evidence>
<reference evidence="7" key="1">
    <citation type="journal article" date="2023" name="G3 (Bethesda)">
        <title>Whole genome assembly and annotation of the endangered Caribbean coral Acropora cervicornis.</title>
        <authorList>
            <person name="Selwyn J.D."/>
            <person name="Vollmer S.V."/>
        </authorList>
    </citation>
    <scope>NUCLEOTIDE SEQUENCE</scope>
    <source>
        <strain evidence="7">K2</strain>
    </source>
</reference>
<gene>
    <name evidence="7" type="ORF">P5673_011466</name>
</gene>